<name>A0A3T0D251_9FIRM</name>
<organism evidence="1 2">
    <name type="scientific">Caldicellulosiruptor changbaiensis</name>
    <dbReference type="NCBI Taxonomy" id="1222016"/>
    <lineage>
        <taxon>Bacteria</taxon>
        <taxon>Bacillati</taxon>
        <taxon>Bacillota</taxon>
        <taxon>Bacillota incertae sedis</taxon>
        <taxon>Caldicellulosiruptorales</taxon>
        <taxon>Caldicellulosiruptoraceae</taxon>
        <taxon>Caldicellulosiruptor</taxon>
    </lineage>
</organism>
<evidence type="ECO:0000313" key="2">
    <source>
        <dbReference type="Proteomes" id="UP000282930"/>
    </source>
</evidence>
<evidence type="ECO:0000313" key="1">
    <source>
        <dbReference type="EMBL" id="AZT89322.1"/>
    </source>
</evidence>
<dbReference type="RefSeq" id="WP_013431240.1">
    <property type="nucleotide sequence ID" value="NZ_CP034791.1"/>
</dbReference>
<dbReference type="EMBL" id="CP034791">
    <property type="protein sequence ID" value="AZT89322.1"/>
    <property type="molecule type" value="Genomic_DNA"/>
</dbReference>
<protein>
    <submittedName>
        <fullName evidence="1">Uncharacterized protein</fullName>
    </submittedName>
</protein>
<dbReference type="KEGG" id="ccha:ELD05_00705"/>
<accession>A0A3T0D251</accession>
<sequence length="120" mass="12914">MQVYATRTNPIQELKEFGGRVLNGVKEGVKEIINDIERTAIASGLENGIKGGISGYKQIREFNAVMKNGYTLRGIGQAGMSGAVSGFAKGVIKSPGIVGWISIGWSFGEGFVRGWREYGK</sequence>
<dbReference type="Proteomes" id="UP000282930">
    <property type="component" value="Chromosome"/>
</dbReference>
<gene>
    <name evidence="1" type="ORF">ELD05_00705</name>
</gene>
<reference evidence="1 2" key="1">
    <citation type="submission" date="2018-12" db="EMBL/GenBank/DDBJ databases">
        <title>Genome sequence from the cellulolytic species, Caldicellulosiruptor changbaiensis.</title>
        <authorList>
            <person name="Blumer-Schuette S.E."/>
            <person name="Mendoza C."/>
        </authorList>
    </citation>
    <scope>NUCLEOTIDE SEQUENCE [LARGE SCALE GENOMIC DNA]</scope>
    <source>
        <strain evidence="1 2">CBS-Z</strain>
    </source>
</reference>
<dbReference type="AlphaFoldDB" id="A0A3T0D251"/>
<proteinExistence type="predicted"/>
<keyword evidence="2" id="KW-1185">Reference proteome</keyword>